<dbReference type="InterPro" id="IPR002403">
    <property type="entry name" value="Cyt_P450_E_grp-IV"/>
</dbReference>
<keyword evidence="12" id="KW-0472">Membrane</keyword>
<comment type="similarity">
    <text evidence="4 14">Belongs to the cytochrome P450 family.</text>
</comment>
<evidence type="ECO:0000256" key="9">
    <source>
        <dbReference type="ARBA" id="ARBA00023002"/>
    </source>
</evidence>
<comment type="pathway">
    <text evidence="3">Mycotoxin biosynthesis.</text>
</comment>
<dbReference type="InterPro" id="IPR036396">
    <property type="entry name" value="Cyt_P450_sf"/>
</dbReference>
<dbReference type="InterPro" id="IPR017972">
    <property type="entry name" value="Cyt_P450_CS"/>
</dbReference>
<proteinExistence type="inferred from homology"/>
<feature type="binding site" description="axial binding residue" evidence="13">
    <location>
        <position position="443"/>
    </location>
    <ligand>
        <name>heme</name>
        <dbReference type="ChEBI" id="CHEBI:30413"/>
    </ligand>
    <ligandPart>
        <name>Fe</name>
        <dbReference type="ChEBI" id="CHEBI:18248"/>
    </ligandPart>
</feature>
<keyword evidence="11 14" id="KW-0503">Monooxygenase</keyword>
<dbReference type="PANTHER" id="PTHR46206:SF5">
    <property type="entry name" value="P450, PUTATIVE (EUROFUNG)-RELATED"/>
    <property type="match status" value="1"/>
</dbReference>
<name>A0A2V1DX30_9PLEO</name>
<feature type="chain" id="PRO_5015916805" evidence="15">
    <location>
        <begin position="17"/>
        <end position="503"/>
    </location>
</feature>
<reference evidence="16 17" key="1">
    <citation type="journal article" date="2018" name="Sci. Rep.">
        <title>Comparative genomics provides insights into the lifestyle and reveals functional heterogeneity of dark septate endophytic fungi.</title>
        <authorList>
            <person name="Knapp D.G."/>
            <person name="Nemeth J.B."/>
            <person name="Barry K."/>
            <person name="Hainaut M."/>
            <person name="Henrissat B."/>
            <person name="Johnson J."/>
            <person name="Kuo A."/>
            <person name="Lim J.H.P."/>
            <person name="Lipzen A."/>
            <person name="Nolan M."/>
            <person name="Ohm R.A."/>
            <person name="Tamas L."/>
            <person name="Grigoriev I.V."/>
            <person name="Spatafora J.W."/>
            <person name="Nagy L.G."/>
            <person name="Kovacs G.M."/>
        </authorList>
    </citation>
    <scope>NUCLEOTIDE SEQUENCE [LARGE SCALE GENOMIC DNA]</scope>
    <source>
        <strain evidence="16 17">DSE2036</strain>
    </source>
</reference>
<evidence type="ECO:0000256" key="5">
    <source>
        <dbReference type="ARBA" id="ARBA00022617"/>
    </source>
</evidence>
<dbReference type="PANTHER" id="PTHR46206">
    <property type="entry name" value="CYTOCHROME P450"/>
    <property type="match status" value="1"/>
</dbReference>
<evidence type="ECO:0000256" key="8">
    <source>
        <dbReference type="ARBA" id="ARBA00022989"/>
    </source>
</evidence>
<dbReference type="InterPro" id="IPR001128">
    <property type="entry name" value="Cyt_P450"/>
</dbReference>
<evidence type="ECO:0000256" key="1">
    <source>
        <dbReference type="ARBA" id="ARBA00001971"/>
    </source>
</evidence>
<evidence type="ECO:0000313" key="17">
    <source>
        <dbReference type="Proteomes" id="UP000244855"/>
    </source>
</evidence>
<evidence type="ECO:0000256" key="10">
    <source>
        <dbReference type="ARBA" id="ARBA00023004"/>
    </source>
</evidence>
<accession>A0A2V1DX30</accession>
<comment type="subcellular location">
    <subcellularLocation>
        <location evidence="2">Membrane</location>
    </subcellularLocation>
</comment>
<keyword evidence="17" id="KW-1185">Reference proteome</keyword>
<dbReference type="GO" id="GO:0016705">
    <property type="term" value="F:oxidoreductase activity, acting on paired donors, with incorporation or reduction of molecular oxygen"/>
    <property type="evidence" value="ECO:0007669"/>
    <property type="project" value="InterPro"/>
</dbReference>
<dbReference type="EMBL" id="KZ805340">
    <property type="protein sequence ID" value="PVI02659.1"/>
    <property type="molecule type" value="Genomic_DNA"/>
</dbReference>
<evidence type="ECO:0000256" key="4">
    <source>
        <dbReference type="ARBA" id="ARBA00010617"/>
    </source>
</evidence>
<organism evidence="16 17">
    <name type="scientific">Periconia macrospinosa</name>
    <dbReference type="NCBI Taxonomy" id="97972"/>
    <lineage>
        <taxon>Eukaryota</taxon>
        <taxon>Fungi</taxon>
        <taxon>Dikarya</taxon>
        <taxon>Ascomycota</taxon>
        <taxon>Pezizomycotina</taxon>
        <taxon>Dothideomycetes</taxon>
        <taxon>Pleosporomycetidae</taxon>
        <taxon>Pleosporales</taxon>
        <taxon>Massarineae</taxon>
        <taxon>Periconiaceae</taxon>
        <taxon>Periconia</taxon>
    </lineage>
</organism>
<evidence type="ECO:0000256" key="3">
    <source>
        <dbReference type="ARBA" id="ARBA00004685"/>
    </source>
</evidence>
<dbReference type="GO" id="GO:0016020">
    <property type="term" value="C:membrane"/>
    <property type="evidence" value="ECO:0007669"/>
    <property type="project" value="UniProtKB-SubCell"/>
</dbReference>
<keyword evidence="9 14" id="KW-0560">Oxidoreductase</keyword>
<evidence type="ECO:0000256" key="2">
    <source>
        <dbReference type="ARBA" id="ARBA00004370"/>
    </source>
</evidence>
<dbReference type="Pfam" id="PF00067">
    <property type="entry name" value="p450"/>
    <property type="match status" value="1"/>
</dbReference>
<dbReference type="Gene3D" id="1.10.630.10">
    <property type="entry name" value="Cytochrome P450"/>
    <property type="match status" value="1"/>
</dbReference>
<evidence type="ECO:0000256" key="7">
    <source>
        <dbReference type="ARBA" id="ARBA00022723"/>
    </source>
</evidence>
<dbReference type="GO" id="GO:0005506">
    <property type="term" value="F:iron ion binding"/>
    <property type="evidence" value="ECO:0007669"/>
    <property type="project" value="InterPro"/>
</dbReference>
<dbReference type="AlphaFoldDB" id="A0A2V1DX30"/>
<dbReference type="Proteomes" id="UP000244855">
    <property type="component" value="Unassembled WGS sequence"/>
</dbReference>
<dbReference type="PRINTS" id="PR00465">
    <property type="entry name" value="EP450IV"/>
</dbReference>
<gene>
    <name evidence="16" type="ORF">DM02DRAFT_670392</name>
</gene>
<dbReference type="STRING" id="97972.A0A2V1DX30"/>
<keyword evidence="15" id="KW-0732">Signal</keyword>
<dbReference type="SUPFAM" id="SSF48264">
    <property type="entry name" value="Cytochrome P450"/>
    <property type="match status" value="1"/>
</dbReference>
<evidence type="ECO:0000256" key="13">
    <source>
        <dbReference type="PIRSR" id="PIRSR602403-1"/>
    </source>
</evidence>
<evidence type="ECO:0000256" key="11">
    <source>
        <dbReference type="ARBA" id="ARBA00023033"/>
    </source>
</evidence>
<evidence type="ECO:0000256" key="15">
    <source>
        <dbReference type="SAM" id="SignalP"/>
    </source>
</evidence>
<sequence length="503" mass="56897">MGIITLSGAVLLVVFCAIFKKFAPGKHRNTNVSDGFNSSTDSVLHALSTGYKTITKPLGKPFEIRYWRQKYLILPPTPKYLSDIRRATREHLNFFDAINDVFFQWRWTGNLFSSDRMVFVVMKSINPELPNFSKPMMEEAHFALDMNLGEGKEMPPVALFADVSLRLFTRILLGRDLSRSESYIKAFKAWNTGSIITGFITLKMPFGDTLRHAICWPFGWYQREILQARVKKIVQVLVAERMKEEDQKLPNGEFDAIRSTLKLLDLYPLHPSSKNDPVEAIAHEMLQLLASGTSSPALILSNMIFKALQNPDDAAALREEVRIAVEKHGWDDRVLNELPIMDSFIREVNRLHPAFAIMVPRVVKDKPFVFSDGLEIPVGTRIAFPSEACQKDESIVGENPLEFDSRRYVRLATADARDQGVNNWAASHPSASNLVFGFGNHVCPGRFLAIRALKVIFARLLLDYDISWTRSPGSEMPTLRVEGMAAPDPNQKVLFKRRTPASK</sequence>
<dbReference type="PROSITE" id="PS00086">
    <property type="entry name" value="CYTOCHROME_P450"/>
    <property type="match status" value="1"/>
</dbReference>
<evidence type="ECO:0000256" key="14">
    <source>
        <dbReference type="RuleBase" id="RU000461"/>
    </source>
</evidence>
<dbReference type="GO" id="GO:0020037">
    <property type="term" value="F:heme binding"/>
    <property type="evidence" value="ECO:0007669"/>
    <property type="project" value="InterPro"/>
</dbReference>
<keyword evidence="6" id="KW-0812">Transmembrane</keyword>
<evidence type="ECO:0000256" key="6">
    <source>
        <dbReference type="ARBA" id="ARBA00022692"/>
    </source>
</evidence>
<comment type="cofactor">
    <cofactor evidence="1 13">
        <name>heme</name>
        <dbReference type="ChEBI" id="CHEBI:30413"/>
    </cofactor>
</comment>
<keyword evidence="10 13" id="KW-0408">Iron</keyword>
<keyword evidence="5 13" id="KW-0349">Heme</keyword>
<dbReference type="CDD" id="cd11041">
    <property type="entry name" value="CYP503A1-like"/>
    <property type="match status" value="1"/>
</dbReference>
<dbReference type="GO" id="GO:0004497">
    <property type="term" value="F:monooxygenase activity"/>
    <property type="evidence" value="ECO:0007669"/>
    <property type="project" value="UniProtKB-KW"/>
</dbReference>
<evidence type="ECO:0000313" key="16">
    <source>
        <dbReference type="EMBL" id="PVI02659.1"/>
    </source>
</evidence>
<keyword evidence="8" id="KW-1133">Transmembrane helix</keyword>
<keyword evidence="7 13" id="KW-0479">Metal-binding</keyword>
<protein>
    <submittedName>
        <fullName evidence="16">Cytochrome P450</fullName>
    </submittedName>
</protein>
<feature type="signal peptide" evidence="15">
    <location>
        <begin position="1"/>
        <end position="16"/>
    </location>
</feature>
<evidence type="ECO:0000256" key="12">
    <source>
        <dbReference type="ARBA" id="ARBA00023136"/>
    </source>
</evidence>
<dbReference type="OrthoDB" id="1844152at2759"/>